<dbReference type="NCBIfam" id="TIGR02044">
    <property type="entry name" value="CueR"/>
    <property type="match status" value="1"/>
</dbReference>
<dbReference type="InterPro" id="IPR011789">
    <property type="entry name" value="CueR"/>
</dbReference>
<accession>A0ABV6YB73</accession>
<evidence type="ECO:0000256" key="5">
    <source>
        <dbReference type="ARBA" id="ARBA00023163"/>
    </source>
</evidence>
<name>A0ABV6YB73_9HYPH</name>
<dbReference type="Pfam" id="PF09278">
    <property type="entry name" value="MerR-DNA-bind"/>
    <property type="match status" value="1"/>
</dbReference>
<dbReference type="Gene3D" id="1.10.1660.10">
    <property type="match status" value="1"/>
</dbReference>
<comment type="subcellular location">
    <subcellularLocation>
        <location evidence="1">Cytoplasm</location>
    </subcellularLocation>
</comment>
<dbReference type="CDD" id="cd01108">
    <property type="entry name" value="HTH_CueR"/>
    <property type="match status" value="1"/>
</dbReference>
<dbReference type="EMBL" id="JBHOMY010000047">
    <property type="protein sequence ID" value="MFC1458320.1"/>
    <property type="molecule type" value="Genomic_DNA"/>
</dbReference>
<organism evidence="8 9">
    <name type="scientific">Microvirga arabica</name>
    <dbReference type="NCBI Taxonomy" id="1128671"/>
    <lineage>
        <taxon>Bacteria</taxon>
        <taxon>Pseudomonadati</taxon>
        <taxon>Pseudomonadota</taxon>
        <taxon>Alphaproteobacteria</taxon>
        <taxon>Hyphomicrobiales</taxon>
        <taxon>Methylobacteriaceae</taxon>
        <taxon>Microvirga</taxon>
    </lineage>
</organism>
<dbReference type="PROSITE" id="PS50937">
    <property type="entry name" value="HTH_MERR_2"/>
    <property type="match status" value="1"/>
</dbReference>
<evidence type="ECO:0000256" key="4">
    <source>
        <dbReference type="ARBA" id="ARBA00023125"/>
    </source>
</evidence>
<keyword evidence="3" id="KW-0805">Transcription regulation</keyword>
<dbReference type="PANTHER" id="PTHR30204:SF94">
    <property type="entry name" value="HEAVY METAL-DEPENDENT TRANSCRIPTIONAL REGULATOR HI_0293-RELATED"/>
    <property type="match status" value="1"/>
</dbReference>
<dbReference type="InterPro" id="IPR000551">
    <property type="entry name" value="MerR-type_HTH_dom"/>
</dbReference>
<dbReference type="Proteomes" id="UP001593940">
    <property type="component" value="Unassembled WGS sequence"/>
</dbReference>
<dbReference type="PRINTS" id="PR00040">
    <property type="entry name" value="HTHMERR"/>
</dbReference>
<keyword evidence="2" id="KW-0963">Cytoplasm</keyword>
<evidence type="ECO:0000313" key="9">
    <source>
        <dbReference type="Proteomes" id="UP001593940"/>
    </source>
</evidence>
<sequence length="164" mass="18051">MNIGKAAEASGVSAKMIRYYESIGLLAKAARRENGYRDYDERDVHDLRFIKRARNLGFSVEATGELLALWRDKSRASADVKAFAMQHVSDLETKISELQAMTRTLRHLASHCHGDARPECPILDDLATPGSGETEQDAQVSRGRVLRPRAAGAGLRSARRAATT</sequence>
<dbReference type="SUPFAM" id="SSF46955">
    <property type="entry name" value="Putative DNA-binding domain"/>
    <property type="match status" value="1"/>
</dbReference>
<keyword evidence="9" id="KW-1185">Reference proteome</keyword>
<feature type="compositionally biased region" description="Low complexity" evidence="6">
    <location>
        <begin position="148"/>
        <end position="164"/>
    </location>
</feature>
<gene>
    <name evidence="8" type="primary">cueR</name>
    <name evidence="8" type="ORF">ACETIH_16765</name>
</gene>
<dbReference type="PROSITE" id="PS00552">
    <property type="entry name" value="HTH_MERR_1"/>
    <property type="match status" value="1"/>
</dbReference>
<feature type="region of interest" description="Disordered" evidence="6">
    <location>
        <begin position="123"/>
        <end position="164"/>
    </location>
</feature>
<dbReference type="Pfam" id="PF00376">
    <property type="entry name" value="MerR"/>
    <property type="match status" value="1"/>
</dbReference>
<evidence type="ECO:0000256" key="2">
    <source>
        <dbReference type="ARBA" id="ARBA00022490"/>
    </source>
</evidence>
<evidence type="ECO:0000259" key="7">
    <source>
        <dbReference type="PROSITE" id="PS50937"/>
    </source>
</evidence>
<dbReference type="PANTHER" id="PTHR30204">
    <property type="entry name" value="REDOX-CYCLING DRUG-SENSING TRANSCRIPTIONAL ACTIVATOR SOXR"/>
    <property type="match status" value="1"/>
</dbReference>
<dbReference type="InterPro" id="IPR047057">
    <property type="entry name" value="MerR_fam"/>
</dbReference>
<proteinExistence type="predicted"/>
<feature type="domain" description="HTH merR-type" evidence="7">
    <location>
        <begin position="1"/>
        <end position="69"/>
    </location>
</feature>
<dbReference type="RefSeq" id="WP_161725634.1">
    <property type="nucleotide sequence ID" value="NZ_JBHOMY010000047.1"/>
</dbReference>
<evidence type="ECO:0000256" key="1">
    <source>
        <dbReference type="ARBA" id="ARBA00004496"/>
    </source>
</evidence>
<keyword evidence="4" id="KW-0238">DNA-binding</keyword>
<evidence type="ECO:0000256" key="6">
    <source>
        <dbReference type="SAM" id="MobiDB-lite"/>
    </source>
</evidence>
<keyword evidence="5" id="KW-0804">Transcription</keyword>
<protein>
    <submittedName>
        <fullName evidence="8">Cu(I)-responsive transcriptional regulator</fullName>
    </submittedName>
</protein>
<dbReference type="InterPro" id="IPR015358">
    <property type="entry name" value="Tscrpt_reg_MerR_DNA-bd"/>
</dbReference>
<evidence type="ECO:0000256" key="3">
    <source>
        <dbReference type="ARBA" id="ARBA00023015"/>
    </source>
</evidence>
<comment type="caution">
    <text evidence="8">The sequence shown here is derived from an EMBL/GenBank/DDBJ whole genome shotgun (WGS) entry which is preliminary data.</text>
</comment>
<evidence type="ECO:0000313" key="8">
    <source>
        <dbReference type="EMBL" id="MFC1458320.1"/>
    </source>
</evidence>
<dbReference type="SMART" id="SM00422">
    <property type="entry name" value="HTH_MERR"/>
    <property type="match status" value="1"/>
</dbReference>
<dbReference type="InterPro" id="IPR009061">
    <property type="entry name" value="DNA-bd_dom_put_sf"/>
</dbReference>
<reference evidence="8 9" key="1">
    <citation type="submission" date="2024-09" db="EMBL/GenBank/DDBJ databases">
        <title>Nodulacao em especies de Leguminosae Basais da Amazonia e Caracterizacao dos Rizobios e Bacterias Associadas aos Nodulos.</title>
        <authorList>
            <person name="Jambeiro I.C.A."/>
            <person name="Lopes I.S."/>
            <person name="Aguiar E.R.G.R."/>
            <person name="Santos A.F.J."/>
            <person name="Dos Santos J.M.F."/>
            <person name="Gross E."/>
        </authorList>
    </citation>
    <scope>NUCLEOTIDE SEQUENCE [LARGE SCALE GENOMIC DNA]</scope>
    <source>
        <strain evidence="8 9">BRUESC1165</strain>
    </source>
</reference>